<proteinExistence type="inferred from homology"/>
<evidence type="ECO:0000256" key="1">
    <source>
        <dbReference type="ARBA" id="ARBA00004496"/>
    </source>
</evidence>
<keyword evidence="5 14" id="KW-0808">Transferase</keyword>
<evidence type="ECO:0000256" key="6">
    <source>
        <dbReference type="ARBA" id="ARBA00022694"/>
    </source>
</evidence>
<dbReference type="InterPro" id="IPR017945">
    <property type="entry name" value="DHBP_synth_RibB-like_a/b_dom"/>
</dbReference>
<accession>A0ABW5RG71</accession>
<dbReference type="InterPro" id="IPR010923">
    <property type="entry name" value="T(6)A37_SUA5"/>
</dbReference>
<keyword evidence="4" id="KW-0963">Cytoplasm</keyword>
<keyword evidence="7 14" id="KW-0548">Nucleotidyltransferase</keyword>
<dbReference type="RefSeq" id="WP_066054662.1">
    <property type="nucleotide sequence ID" value="NZ_JBHUNF010000001.1"/>
</dbReference>
<comment type="similarity">
    <text evidence="2">Belongs to the SUA5 family.</text>
</comment>
<dbReference type="Gene3D" id="3.90.870.10">
    <property type="entry name" value="DHBP synthase"/>
    <property type="match status" value="1"/>
</dbReference>
<evidence type="ECO:0000256" key="12">
    <source>
        <dbReference type="SAM" id="MobiDB-lite"/>
    </source>
</evidence>
<dbReference type="SUPFAM" id="SSF55821">
    <property type="entry name" value="YrdC/RibB"/>
    <property type="match status" value="1"/>
</dbReference>
<evidence type="ECO:0000313" key="15">
    <source>
        <dbReference type="Proteomes" id="UP001597453"/>
    </source>
</evidence>
<protein>
    <recommendedName>
        <fullName evidence="10">L-threonylcarbamoyladenylate synthase</fullName>
        <ecNumber evidence="3">2.7.7.87</ecNumber>
    </recommendedName>
    <alternativeName>
        <fullName evidence="10">L-threonylcarbamoyladenylate synthase</fullName>
    </alternativeName>
</protein>
<comment type="caution">
    <text evidence="14">The sequence shown here is derived from an EMBL/GenBank/DDBJ whole genome shotgun (WGS) entry which is preliminary data.</text>
</comment>
<dbReference type="EC" id="2.7.7.87" evidence="3"/>
<evidence type="ECO:0000256" key="7">
    <source>
        <dbReference type="ARBA" id="ARBA00022695"/>
    </source>
</evidence>
<dbReference type="InterPro" id="IPR050156">
    <property type="entry name" value="TC-AMP_synthase_SUA5"/>
</dbReference>
<evidence type="ECO:0000256" key="9">
    <source>
        <dbReference type="ARBA" id="ARBA00022840"/>
    </source>
</evidence>
<evidence type="ECO:0000256" key="4">
    <source>
        <dbReference type="ARBA" id="ARBA00022490"/>
    </source>
</evidence>
<dbReference type="PROSITE" id="PS51163">
    <property type="entry name" value="YRDC"/>
    <property type="match status" value="1"/>
</dbReference>
<dbReference type="PIRSF" id="PIRSF004930">
    <property type="entry name" value="Tln_factor_SUA5"/>
    <property type="match status" value="1"/>
</dbReference>
<keyword evidence="6" id="KW-0819">tRNA processing</keyword>
<dbReference type="InterPro" id="IPR006070">
    <property type="entry name" value="Sua5-like_dom"/>
</dbReference>
<keyword evidence="15" id="KW-1185">Reference proteome</keyword>
<keyword evidence="8" id="KW-0547">Nucleotide-binding</keyword>
<sequence length="246" mass="25082">MADQYDLSVAQELLKGMREARAALARDEVIVIPTDTVYGVAANAFSAAAVSRLLEAKGRTRQSPPPVLVADVATFDALASEIPQVIRDLLAEHAPGALTVILPAQPSLQWDLGDTQGTVALRVPDHDVARELLRETGPLAVSSANCHGEPAPNTASGAQTQLGDRVALVLDAGEVGGEASTIVDATALTAGNNGKARIVRQGALSRAAIAAILGEALEGDAPDETALSAADSAPDSTPQSTTEAGA</sequence>
<feature type="compositionally biased region" description="Polar residues" evidence="12">
    <location>
        <begin position="234"/>
        <end position="246"/>
    </location>
</feature>
<dbReference type="NCBIfam" id="TIGR00057">
    <property type="entry name" value="L-threonylcarbamoyladenylate synthase"/>
    <property type="match status" value="1"/>
</dbReference>
<dbReference type="EMBL" id="JBHUNF010000001">
    <property type="protein sequence ID" value="MFD2674073.1"/>
    <property type="molecule type" value="Genomic_DNA"/>
</dbReference>
<comment type="subcellular location">
    <subcellularLocation>
        <location evidence="1">Cytoplasm</location>
    </subcellularLocation>
</comment>
<feature type="region of interest" description="Disordered" evidence="12">
    <location>
        <begin position="222"/>
        <end position="246"/>
    </location>
</feature>
<evidence type="ECO:0000256" key="10">
    <source>
        <dbReference type="ARBA" id="ARBA00029774"/>
    </source>
</evidence>
<evidence type="ECO:0000259" key="13">
    <source>
        <dbReference type="PROSITE" id="PS51163"/>
    </source>
</evidence>
<feature type="domain" description="YrdC-like" evidence="13">
    <location>
        <begin position="14"/>
        <end position="204"/>
    </location>
</feature>
<dbReference type="Proteomes" id="UP001597453">
    <property type="component" value="Unassembled WGS sequence"/>
</dbReference>
<evidence type="ECO:0000256" key="11">
    <source>
        <dbReference type="ARBA" id="ARBA00048366"/>
    </source>
</evidence>
<gene>
    <name evidence="14" type="ORF">ACFSUQ_01965</name>
</gene>
<evidence type="ECO:0000256" key="2">
    <source>
        <dbReference type="ARBA" id="ARBA00007663"/>
    </source>
</evidence>
<organism evidence="14 15">
    <name type="scientific">Gulosibacter bifidus</name>
    <dbReference type="NCBI Taxonomy" id="272239"/>
    <lineage>
        <taxon>Bacteria</taxon>
        <taxon>Bacillati</taxon>
        <taxon>Actinomycetota</taxon>
        <taxon>Actinomycetes</taxon>
        <taxon>Micrococcales</taxon>
        <taxon>Microbacteriaceae</taxon>
        <taxon>Gulosibacter</taxon>
    </lineage>
</organism>
<comment type="catalytic activity">
    <reaction evidence="11">
        <text>L-threonine + hydrogencarbonate + ATP = L-threonylcarbamoyladenylate + diphosphate + H2O</text>
        <dbReference type="Rhea" id="RHEA:36407"/>
        <dbReference type="ChEBI" id="CHEBI:15377"/>
        <dbReference type="ChEBI" id="CHEBI:17544"/>
        <dbReference type="ChEBI" id="CHEBI:30616"/>
        <dbReference type="ChEBI" id="CHEBI:33019"/>
        <dbReference type="ChEBI" id="CHEBI:57926"/>
        <dbReference type="ChEBI" id="CHEBI:73682"/>
        <dbReference type="EC" id="2.7.7.87"/>
    </reaction>
</comment>
<dbReference type="GO" id="GO:0061710">
    <property type="term" value="F:L-threonylcarbamoyladenylate synthase"/>
    <property type="evidence" value="ECO:0007669"/>
    <property type="project" value="UniProtKB-EC"/>
</dbReference>
<evidence type="ECO:0000256" key="3">
    <source>
        <dbReference type="ARBA" id="ARBA00012584"/>
    </source>
</evidence>
<evidence type="ECO:0000256" key="8">
    <source>
        <dbReference type="ARBA" id="ARBA00022741"/>
    </source>
</evidence>
<evidence type="ECO:0000256" key="5">
    <source>
        <dbReference type="ARBA" id="ARBA00022679"/>
    </source>
</evidence>
<name>A0ABW5RG71_9MICO</name>
<reference evidence="15" key="1">
    <citation type="journal article" date="2019" name="Int. J. Syst. Evol. Microbiol.">
        <title>The Global Catalogue of Microorganisms (GCM) 10K type strain sequencing project: providing services to taxonomists for standard genome sequencing and annotation.</title>
        <authorList>
            <consortium name="The Broad Institute Genomics Platform"/>
            <consortium name="The Broad Institute Genome Sequencing Center for Infectious Disease"/>
            <person name="Wu L."/>
            <person name="Ma J."/>
        </authorList>
    </citation>
    <scope>NUCLEOTIDE SEQUENCE [LARGE SCALE GENOMIC DNA]</scope>
    <source>
        <strain evidence="15">TISTR 1511</strain>
    </source>
</reference>
<dbReference type="PANTHER" id="PTHR17490">
    <property type="entry name" value="SUA5"/>
    <property type="match status" value="1"/>
</dbReference>
<dbReference type="Pfam" id="PF01300">
    <property type="entry name" value="Sua5_yciO_yrdC"/>
    <property type="match status" value="1"/>
</dbReference>
<dbReference type="PANTHER" id="PTHR17490:SF16">
    <property type="entry name" value="THREONYLCARBAMOYL-AMP SYNTHASE"/>
    <property type="match status" value="1"/>
</dbReference>
<keyword evidence="9" id="KW-0067">ATP-binding</keyword>
<evidence type="ECO:0000313" key="14">
    <source>
        <dbReference type="EMBL" id="MFD2674073.1"/>
    </source>
</evidence>